<feature type="region of interest" description="Disordered" evidence="1">
    <location>
        <begin position="85"/>
        <end position="136"/>
    </location>
</feature>
<dbReference type="Pfam" id="PF16064">
    <property type="entry name" value="DUF4806"/>
    <property type="match status" value="1"/>
</dbReference>
<feature type="compositionally biased region" description="Acidic residues" evidence="1">
    <location>
        <begin position="105"/>
        <end position="114"/>
    </location>
</feature>
<name>A0A1Y1KDI1_PHOPY</name>
<dbReference type="PANTHER" id="PTHR34153">
    <property type="entry name" value="SI:CH211-262H13.3-RELATED-RELATED"/>
    <property type="match status" value="1"/>
</dbReference>
<dbReference type="InterPro" id="IPR032071">
    <property type="entry name" value="DUF4806"/>
</dbReference>
<reference evidence="3" key="1">
    <citation type="journal article" date="2016" name="Sci. Rep.">
        <title>Molecular characterization of firefly nuptial gifts: a multi-omics approach sheds light on postcopulatory sexual selection.</title>
        <authorList>
            <person name="Al-Wathiqui N."/>
            <person name="Fallon T.R."/>
            <person name="South A."/>
            <person name="Weng J.K."/>
            <person name="Lewis S.M."/>
        </authorList>
    </citation>
    <scope>NUCLEOTIDE SEQUENCE</scope>
</reference>
<sequence length="392" mass="44943">MESSWSVVLFDDGLQLVTSNWIHGDMCYWPTFTSNARYEKAVKNCETPSKDWPEYNMRVLGTYSSYEIGRRKLVLAEDQSDLNTDTELSKEVRRQKKKKKTSSSSEEESEASDATDERILEYPQPPKRSRQLQAVKDNSQDIVLENQSSSGIQKLDQIEAPVSSLRALRELQSQTPTTSVSRCSTPQYTVNADEDFKSKLFKELSFIKVHLIKVSQRLSALEENLNSSSKTEADDDHINNDFEEIIKNQFPLQLEADLQNMERQLTENPDLKKFMVSYCSSFGGHKVDEVTKIILKKLLSNKLAGNYSWLGAKKKMSFSGLQIAEVILSAVKRNKSLVGATEKDVIDSIKNWLRHAAARYSNQWYVIVACMFIYQENFFSNYSKKNQNQEIQ</sequence>
<evidence type="ECO:0000313" key="3">
    <source>
        <dbReference type="EMBL" id="JAV59573.1"/>
    </source>
</evidence>
<feature type="domain" description="DUF4806" evidence="2">
    <location>
        <begin position="249"/>
        <end position="323"/>
    </location>
</feature>
<evidence type="ECO:0000256" key="1">
    <source>
        <dbReference type="SAM" id="MobiDB-lite"/>
    </source>
</evidence>
<dbReference type="PANTHER" id="PTHR34153:SF2">
    <property type="entry name" value="SI:CH211-262H13.3-RELATED"/>
    <property type="match status" value="1"/>
</dbReference>
<dbReference type="EMBL" id="GEZM01086302">
    <property type="protein sequence ID" value="JAV59573.1"/>
    <property type="molecule type" value="Transcribed_RNA"/>
</dbReference>
<protein>
    <recommendedName>
        <fullName evidence="2">DUF4806 domain-containing protein</fullName>
    </recommendedName>
</protein>
<dbReference type="AlphaFoldDB" id="A0A1Y1KDI1"/>
<accession>A0A1Y1KDI1</accession>
<proteinExistence type="predicted"/>
<evidence type="ECO:0000259" key="2">
    <source>
        <dbReference type="Pfam" id="PF16064"/>
    </source>
</evidence>
<organism evidence="3">
    <name type="scientific">Photinus pyralis</name>
    <name type="common">Common eastern firefly</name>
    <name type="synonym">Lampyris pyralis</name>
    <dbReference type="NCBI Taxonomy" id="7054"/>
    <lineage>
        <taxon>Eukaryota</taxon>
        <taxon>Metazoa</taxon>
        <taxon>Ecdysozoa</taxon>
        <taxon>Arthropoda</taxon>
        <taxon>Hexapoda</taxon>
        <taxon>Insecta</taxon>
        <taxon>Pterygota</taxon>
        <taxon>Neoptera</taxon>
        <taxon>Endopterygota</taxon>
        <taxon>Coleoptera</taxon>
        <taxon>Polyphaga</taxon>
        <taxon>Elateriformia</taxon>
        <taxon>Elateroidea</taxon>
        <taxon>Lampyridae</taxon>
        <taxon>Lampyrinae</taxon>
        <taxon>Photinus</taxon>
    </lineage>
</organism>